<name>A0A8H5BYK9_9AGAR</name>
<dbReference type="Gene3D" id="3.30.70.80">
    <property type="entry name" value="Peptidase S8 propeptide/proteinase inhibitor I9"/>
    <property type="match status" value="1"/>
</dbReference>
<dbReference type="SUPFAM" id="SSF54897">
    <property type="entry name" value="Protease propeptides/inhibitors"/>
    <property type="match status" value="1"/>
</dbReference>
<dbReference type="Proteomes" id="UP000541558">
    <property type="component" value="Unassembled WGS sequence"/>
</dbReference>
<accession>A0A8H5BYK9</accession>
<evidence type="ECO:0000313" key="1">
    <source>
        <dbReference type="EMBL" id="KAF5331875.1"/>
    </source>
</evidence>
<dbReference type="InterPro" id="IPR037045">
    <property type="entry name" value="S8pro/Inhibitor_I9_sf"/>
</dbReference>
<comment type="caution">
    <text evidence="1">The sequence shown here is derived from an EMBL/GenBank/DDBJ whole genome shotgun (WGS) entry which is preliminary data.</text>
</comment>
<dbReference type="AlphaFoldDB" id="A0A8H5BYK9"/>
<gene>
    <name evidence="1" type="ORF">D9611_008830</name>
</gene>
<sequence length="94" mass="11037">MAEQLETNLVEVERYPVKRESSYIVNLKLGVDTWAFVQRFQEAHPDDPGARIEGVWDRTRSFFGTFDDKTLYSLRSSPEVKSISEDSIWFQNFE</sequence>
<organism evidence="1 2">
    <name type="scientific">Ephemerocybe angulata</name>
    <dbReference type="NCBI Taxonomy" id="980116"/>
    <lineage>
        <taxon>Eukaryota</taxon>
        <taxon>Fungi</taxon>
        <taxon>Dikarya</taxon>
        <taxon>Basidiomycota</taxon>
        <taxon>Agaricomycotina</taxon>
        <taxon>Agaricomycetes</taxon>
        <taxon>Agaricomycetidae</taxon>
        <taxon>Agaricales</taxon>
        <taxon>Agaricineae</taxon>
        <taxon>Psathyrellaceae</taxon>
        <taxon>Ephemerocybe</taxon>
    </lineage>
</organism>
<dbReference type="OrthoDB" id="19448at2759"/>
<reference evidence="1 2" key="1">
    <citation type="journal article" date="2020" name="ISME J.">
        <title>Uncovering the hidden diversity of litter-decomposition mechanisms in mushroom-forming fungi.</title>
        <authorList>
            <person name="Floudas D."/>
            <person name="Bentzer J."/>
            <person name="Ahren D."/>
            <person name="Johansson T."/>
            <person name="Persson P."/>
            <person name="Tunlid A."/>
        </authorList>
    </citation>
    <scope>NUCLEOTIDE SEQUENCE [LARGE SCALE GENOMIC DNA]</scope>
    <source>
        <strain evidence="1 2">CBS 175.51</strain>
    </source>
</reference>
<protein>
    <submittedName>
        <fullName evidence="1">Uncharacterized protein</fullName>
    </submittedName>
</protein>
<proteinExistence type="predicted"/>
<evidence type="ECO:0000313" key="2">
    <source>
        <dbReference type="Proteomes" id="UP000541558"/>
    </source>
</evidence>
<keyword evidence="2" id="KW-1185">Reference proteome</keyword>
<dbReference type="EMBL" id="JAACJK010000112">
    <property type="protein sequence ID" value="KAF5331875.1"/>
    <property type="molecule type" value="Genomic_DNA"/>
</dbReference>